<protein>
    <submittedName>
        <fullName evidence="2">Uncharacterized protein</fullName>
    </submittedName>
</protein>
<feature type="region of interest" description="Disordered" evidence="1">
    <location>
        <begin position="1"/>
        <end position="24"/>
    </location>
</feature>
<proteinExistence type="predicted"/>
<gene>
    <name evidence="2" type="ORF">L3X38_015608</name>
</gene>
<evidence type="ECO:0000256" key="1">
    <source>
        <dbReference type="SAM" id="MobiDB-lite"/>
    </source>
</evidence>
<feature type="compositionally biased region" description="Pro residues" evidence="1">
    <location>
        <begin position="11"/>
        <end position="20"/>
    </location>
</feature>
<name>A0AAD4W4E6_PRUDU</name>
<reference evidence="2 3" key="1">
    <citation type="journal article" date="2022" name="G3 (Bethesda)">
        <title>Whole-genome sequence and methylome profiling of the almond [Prunus dulcis (Mill.) D.A. Webb] cultivar 'Nonpareil'.</title>
        <authorList>
            <person name="D'Amico-Willman K.M."/>
            <person name="Ouma W.Z."/>
            <person name="Meulia T."/>
            <person name="Sideli G.M."/>
            <person name="Gradziel T.M."/>
            <person name="Fresnedo-Ramirez J."/>
        </authorList>
    </citation>
    <scope>NUCLEOTIDE SEQUENCE [LARGE SCALE GENOMIC DNA]</scope>
    <source>
        <strain evidence="2">Clone GOH B32 T37-40</strain>
    </source>
</reference>
<dbReference type="AlphaFoldDB" id="A0AAD4W4E6"/>
<accession>A0AAD4W4E6</accession>
<keyword evidence="3" id="KW-1185">Reference proteome</keyword>
<evidence type="ECO:0000313" key="2">
    <source>
        <dbReference type="EMBL" id="KAI5336341.1"/>
    </source>
</evidence>
<sequence>MIGGGRQTMPEPIPGEPNLPSPLRVPGTFEGFEFSDTFFGSSDGRCHRSRESMSNKPHCCDSLVTIFMHGLPKGRSEFSSSLTVSLAMSLASGVSSRN</sequence>
<comment type="caution">
    <text evidence="2">The sequence shown here is derived from an EMBL/GenBank/DDBJ whole genome shotgun (WGS) entry which is preliminary data.</text>
</comment>
<dbReference type="EMBL" id="JAJFAZ020000003">
    <property type="protein sequence ID" value="KAI5336341.1"/>
    <property type="molecule type" value="Genomic_DNA"/>
</dbReference>
<dbReference type="Proteomes" id="UP001054821">
    <property type="component" value="Chromosome 3"/>
</dbReference>
<organism evidence="2 3">
    <name type="scientific">Prunus dulcis</name>
    <name type="common">Almond</name>
    <name type="synonym">Amygdalus dulcis</name>
    <dbReference type="NCBI Taxonomy" id="3755"/>
    <lineage>
        <taxon>Eukaryota</taxon>
        <taxon>Viridiplantae</taxon>
        <taxon>Streptophyta</taxon>
        <taxon>Embryophyta</taxon>
        <taxon>Tracheophyta</taxon>
        <taxon>Spermatophyta</taxon>
        <taxon>Magnoliopsida</taxon>
        <taxon>eudicotyledons</taxon>
        <taxon>Gunneridae</taxon>
        <taxon>Pentapetalae</taxon>
        <taxon>rosids</taxon>
        <taxon>fabids</taxon>
        <taxon>Rosales</taxon>
        <taxon>Rosaceae</taxon>
        <taxon>Amygdaloideae</taxon>
        <taxon>Amygdaleae</taxon>
        <taxon>Prunus</taxon>
    </lineage>
</organism>
<evidence type="ECO:0000313" key="3">
    <source>
        <dbReference type="Proteomes" id="UP001054821"/>
    </source>
</evidence>